<dbReference type="Proteomes" id="UP000009097">
    <property type="component" value="Unassembled WGS sequence"/>
</dbReference>
<name>A0A0J9WDM0_FUSO4</name>
<dbReference type="RefSeq" id="XP_018258825.1">
    <property type="nucleotide sequence ID" value="XM_018403358.1"/>
</dbReference>
<evidence type="ECO:0000313" key="3">
    <source>
        <dbReference type="Proteomes" id="UP000009097"/>
    </source>
</evidence>
<protein>
    <submittedName>
        <fullName evidence="2">Uncharacterized protein</fullName>
    </submittedName>
</protein>
<sequence length="92" mass="10052">MTTSLHPRQHGLSVSGLTHQSRPTEGDDDLTYFGTFPYQPGRPIDTSVVRHAVMEPNQASSLSRANGFVHPSGNGVIFFRILSYQDSVAPPN</sequence>
<dbReference type="EMBL" id="DS231770">
    <property type="protein sequence ID" value="KNB20780.1"/>
    <property type="molecule type" value="Genomic_DNA"/>
</dbReference>
<accession>A0A0J9WDM0</accession>
<reference evidence="2" key="1">
    <citation type="submission" date="2007-04" db="EMBL/GenBank/DDBJ databases">
        <authorList>
            <consortium name="The Broad Institute Genome Sequencing Platform"/>
            <person name="Birren B."/>
            <person name="Lander E."/>
            <person name="Galagan J."/>
            <person name="Nusbaum C."/>
            <person name="Devon K."/>
            <person name="Ma L.-J."/>
            <person name="Jaffe D."/>
            <person name="Butler J."/>
            <person name="Alvarez P."/>
            <person name="Gnerre S."/>
            <person name="Grabherr M."/>
            <person name="Kleber M."/>
            <person name="Mauceli E."/>
            <person name="Brockman W."/>
            <person name="MacCallum I.A."/>
            <person name="Young S."/>
            <person name="LaButti K."/>
            <person name="DeCaprio D."/>
            <person name="Crawford M."/>
            <person name="Koehrsen M."/>
            <person name="Engels R."/>
            <person name="Montgomery P."/>
            <person name="Pearson M."/>
            <person name="Howarth C."/>
            <person name="Larson L."/>
            <person name="White J."/>
            <person name="O'Leary S."/>
            <person name="Kodira C."/>
            <person name="Zeng Q."/>
            <person name="Yandava C."/>
            <person name="Alvarado L."/>
            <person name="Kistler C."/>
            <person name="Shim W.-B."/>
            <person name="Kang S."/>
            <person name="Woloshuk C."/>
        </authorList>
    </citation>
    <scope>NUCLEOTIDE SEQUENCE</scope>
    <source>
        <strain evidence="2">4287</strain>
    </source>
</reference>
<proteinExistence type="predicted"/>
<evidence type="ECO:0000256" key="1">
    <source>
        <dbReference type="SAM" id="MobiDB-lite"/>
    </source>
</evidence>
<dbReference type="GeneID" id="28963637"/>
<organism evidence="2 3">
    <name type="scientific">Fusarium oxysporum f. sp. lycopersici (strain 4287 / CBS 123668 / FGSC 9935 / NRRL 34936)</name>
    <name type="common">Fusarium vascular wilt of tomato</name>
    <dbReference type="NCBI Taxonomy" id="426428"/>
    <lineage>
        <taxon>Eukaryota</taxon>
        <taxon>Fungi</taxon>
        <taxon>Dikarya</taxon>
        <taxon>Ascomycota</taxon>
        <taxon>Pezizomycotina</taxon>
        <taxon>Sordariomycetes</taxon>
        <taxon>Hypocreomycetidae</taxon>
        <taxon>Hypocreales</taxon>
        <taxon>Nectriaceae</taxon>
        <taxon>Fusarium</taxon>
        <taxon>Fusarium oxysporum species complex</taxon>
    </lineage>
</organism>
<dbReference type="AlphaFoldDB" id="A0A0J9WDM0"/>
<evidence type="ECO:0000313" key="2">
    <source>
        <dbReference type="EMBL" id="KNB20780.1"/>
    </source>
</evidence>
<feature type="region of interest" description="Disordered" evidence="1">
    <location>
        <begin position="1"/>
        <end position="29"/>
    </location>
</feature>
<dbReference type="VEuPathDB" id="FungiDB:FOXG_22931"/>
<reference evidence="2" key="2">
    <citation type="journal article" date="2010" name="Nature">
        <title>Comparative genomics reveals mobile pathogenicity chromosomes in Fusarium.</title>
        <authorList>
            <person name="Ma L.J."/>
            <person name="van der Does H.C."/>
            <person name="Borkovich K.A."/>
            <person name="Coleman J.J."/>
            <person name="Daboussi M.J."/>
            <person name="Di Pietro A."/>
            <person name="Dufresne M."/>
            <person name="Freitag M."/>
            <person name="Grabherr M."/>
            <person name="Henrissat B."/>
            <person name="Houterman P.M."/>
            <person name="Kang S."/>
            <person name="Shim W.B."/>
            <person name="Woloshuk C."/>
            <person name="Xie X."/>
            <person name="Xu J.R."/>
            <person name="Antoniw J."/>
            <person name="Baker S.E."/>
            <person name="Bluhm B.H."/>
            <person name="Breakspear A."/>
            <person name="Brown D.W."/>
            <person name="Butchko R.A."/>
            <person name="Chapman S."/>
            <person name="Coulson R."/>
            <person name="Coutinho P.M."/>
            <person name="Danchin E.G."/>
            <person name="Diener A."/>
            <person name="Gale L.R."/>
            <person name="Gardiner D.M."/>
            <person name="Goff S."/>
            <person name="Hammond-Kosack K.E."/>
            <person name="Hilburn K."/>
            <person name="Hua-Van A."/>
            <person name="Jonkers W."/>
            <person name="Kazan K."/>
            <person name="Kodira C.D."/>
            <person name="Koehrsen M."/>
            <person name="Kumar L."/>
            <person name="Lee Y.H."/>
            <person name="Li L."/>
            <person name="Manners J.M."/>
            <person name="Miranda-Saavedra D."/>
            <person name="Mukherjee M."/>
            <person name="Park G."/>
            <person name="Park J."/>
            <person name="Park S.Y."/>
            <person name="Proctor R.H."/>
            <person name="Regev A."/>
            <person name="Ruiz-Roldan M.C."/>
            <person name="Sain D."/>
            <person name="Sakthikumar S."/>
            <person name="Sykes S."/>
            <person name="Schwartz D.C."/>
            <person name="Turgeon B.G."/>
            <person name="Wapinski I."/>
            <person name="Yoder O."/>
            <person name="Young S."/>
            <person name="Zeng Q."/>
            <person name="Zhou S."/>
            <person name="Galagan J."/>
            <person name="Cuomo C.A."/>
            <person name="Kistler H.C."/>
            <person name="Rep M."/>
        </authorList>
    </citation>
    <scope>NUCLEOTIDE SEQUENCE [LARGE SCALE GENOMIC DNA]</scope>
    <source>
        <strain evidence="2">4287</strain>
    </source>
</reference>
<gene>
    <name evidence="2" type="ORF">FOXG_22931</name>
</gene>
<dbReference type="KEGG" id="fox:FOXG_22931"/>